<evidence type="ECO:0000313" key="3">
    <source>
        <dbReference type="Proteomes" id="UP000054804"/>
    </source>
</evidence>
<accession>A0A0W7X5Q2</accession>
<keyword evidence="1" id="KW-1133">Transmembrane helix</keyword>
<dbReference type="AlphaFoldDB" id="A0A0W7X5Q2"/>
<keyword evidence="1" id="KW-0812">Transmembrane</keyword>
<feature type="transmembrane region" description="Helical" evidence="1">
    <location>
        <begin position="68"/>
        <end position="86"/>
    </location>
</feature>
<evidence type="ECO:0000313" key="2">
    <source>
        <dbReference type="EMBL" id="KUF18191.1"/>
    </source>
</evidence>
<keyword evidence="1" id="KW-0472">Membrane</keyword>
<dbReference type="EMBL" id="LOCL01000031">
    <property type="protein sequence ID" value="KUF18191.1"/>
    <property type="molecule type" value="Genomic_DNA"/>
</dbReference>
<sequence>MSAIRARARSRDGTAARAVGHALTGTAFAAGLHLALTESAISWPALSCAAAVLSITAYAVLRGARPRWSILALAGAQALLPAWLEFTDTDLPAAAAEGHFQLPSVWHHNTVAMGAVNFLAALALTAHFHRASELPVRLSLVLAVTARRWRGYLLVALRLALRVLAAFAPPVTGPPPARTALPPTCSLTVLLDRVQPCAP</sequence>
<comment type="caution">
    <text evidence="2">The sequence shown here is derived from an EMBL/GenBank/DDBJ whole genome shotgun (WGS) entry which is preliminary data.</text>
</comment>
<feature type="transmembrane region" description="Helical" evidence="1">
    <location>
        <begin position="15"/>
        <end position="35"/>
    </location>
</feature>
<name>A0A0W7X5Q2_9ACTN</name>
<organism evidence="2 3">
    <name type="scientific">Streptomyces silvensis</name>
    <dbReference type="NCBI Taxonomy" id="1765722"/>
    <lineage>
        <taxon>Bacteria</taxon>
        <taxon>Bacillati</taxon>
        <taxon>Actinomycetota</taxon>
        <taxon>Actinomycetes</taxon>
        <taxon>Kitasatosporales</taxon>
        <taxon>Streptomycetaceae</taxon>
        <taxon>Streptomyces</taxon>
    </lineage>
</organism>
<gene>
    <name evidence="2" type="ORF">AT728_24745</name>
</gene>
<feature type="transmembrane region" description="Helical" evidence="1">
    <location>
        <begin position="41"/>
        <end position="61"/>
    </location>
</feature>
<keyword evidence="3" id="KW-1185">Reference proteome</keyword>
<proteinExistence type="predicted"/>
<evidence type="ECO:0000256" key="1">
    <source>
        <dbReference type="SAM" id="Phobius"/>
    </source>
</evidence>
<feature type="transmembrane region" description="Helical" evidence="1">
    <location>
        <begin position="106"/>
        <end position="128"/>
    </location>
</feature>
<dbReference type="Proteomes" id="UP000054804">
    <property type="component" value="Unassembled WGS sequence"/>
</dbReference>
<protein>
    <submittedName>
        <fullName evidence="2">Uncharacterized protein</fullName>
    </submittedName>
</protein>
<reference evidence="2 3" key="1">
    <citation type="submission" date="2015-12" db="EMBL/GenBank/DDBJ databases">
        <title>Draft genome sequence of Streptomyces silvensis ATCC 53525, a producer of novel hormone antagonists.</title>
        <authorList>
            <person name="Johnston C.W."/>
            <person name="Li Y."/>
            <person name="Magarvey N.A."/>
        </authorList>
    </citation>
    <scope>NUCLEOTIDE SEQUENCE [LARGE SCALE GENOMIC DNA]</scope>
    <source>
        <strain evidence="2 3">ATCC 53525</strain>
    </source>
</reference>